<reference evidence="2" key="1">
    <citation type="submission" date="2022-08" db="EMBL/GenBank/DDBJ databases">
        <authorList>
            <person name="Gutierrez-Valencia J."/>
        </authorList>
    </citation>
    <scope>NUCLEOTIDE SEQUENCE</scope>
</reference>
<comment type="caution">
    <text evidence="2">The sequence shown here is derived from an EMBL/GenBank/DDBJ whole genome shotgun (WGS) entry which is preliminary data.</text>
</comment>
<name>A0AAV0HA69_9ROSI</name>
<evidence type="ECO:0000256" key="1">
    <source>
        <dbReference type="SAM" id="MobiDB-lite"/>
    </source>
</evidence>
<dbReference type="Proteomes" id="UP001154282">
    <property type="component" value="Unassembled WGS sequence"/>
</dbReference>
<evidence type="ECO:0000313" key="2">
    <source>
        <dbReference type="EMBL" id="CAI0382154.1"/>
    </source>
</evidence>
<proteinExistence type="predicted"/>
<organism evidence="2 3">
    <name type="scientific">Linum tenue</name>
    <dbReference type="NCBI Taxonomy" id="586396"/>
    <lineage>
        <taxon>Eukaryota</taxon>
        <taxon>Viridiplantae</taxon>
        <taxon>Streptophyta</taxon>
        <taxon>Embryophyta</taxon>
        <taxon>Tracheophyta</taxon>
        <taxon>Spermatophyta</taxon>
        <taxon>Magnoliopsida</taxon>
        <taxon>eudicotyledons</taxon>
        <taxon>Gunneridae</taxon>
        <taxon>Pentapetalae</taxon>
        <taxon>rosids</taxon>
        <taxon>fabids</taxon>
        <taxon>Malpighiales</taxon>
        <taxon>Linaceae</taxon>
        <taxon>Linum</taxon>
    </lineage>
</organism>
<dbReference type="EMBL" id="CAMGYJ010000002">
    <property type="protein sequence ID" value="CAI0382154.1"/>
    <property type="molecule type" value="Genomic_DNA"/>
</dbReference>
<feature type="non-terminal residue" evidence="2">
    <location>
        <position position="1"/>
    </location>
</feature>
<protein>
    <submittedName>
        <fullName evidence="2">Uncharacterized protein</fullName>
    </submittedName>
</protein>
<gene>
    <name evidence="2" type="ORF">LITE_LOCUS3446</name>
</gene>
<accession>A0AAV0HA69</accession>
<evidence type="ECO:0000313" key="3">
    <source>
        <dbReference type="Proteomes" id="UP001154282"/>
    </source>
</evidence>
<dbReference type="AlphaFoldDB" id="A0AAV0HA69"/>
<sequence length="81" mass="8864">RFPQPSAGGDNGDDQNPRIGDGDRRADLKLASLASRIGHGSAAPRFRFRWEIEASELGLLHLPQSELGFQPASGKYGFRNE</sequence>
<feature type="region of interest" description="Disordered" evidence="1">
    <location>
        <begin position="1"/>
        <end position="23"/>
    </location>
</feature>
<keyword evidence="3" id="KW-1185">Reference proteome</keyword>